<dbReference type="PROSITE" id="PS50240">
    <property type="entry name" value="TRYPSIN_DOM"/>
    <property type="match status" value="1"/>
</dbReference>
<evidence type="ECO:0000313" key="6">
    <source>
        <dbReference type="Proteomes" id="UP000887578"/>
    </source>
</evidence>
<keyword evidence="3" id="KW-0645">Protease</keyword>
<dbReference type="InterPro" id="IPR051487">
    <property type="entry name" value="Ser/Thr_Proteases_Immune/Dev"/>
</dbReference>
<dbReference type="WBParaSite" id="PDA_v2.g1263.t1">
    <property type="protein sequence ID" value="PDA_v2.g1263.t1"/>
    <property type="gene ID" value="PDA_v2.g1263"/>
</dbReference>
<sequence>MFYQIELLLLLLFYLCQFINGEFKHSKKKLSENFEVPQINPGKVQFVVKPGDFLELSKLSKEENDELQKICGKTNFKTQNFKVSLGARAFPGQFPWVIALGEGSAYCSGTIISSRHIITAAHCISDYESKQVPCGGPRIVTDPSKLKISYGGVCLRSYEDLCPNGRDMKIAKIRKIMLPQHFNDMLCDSGADLAIIELEEDLMFNERTKPICIGYFKSDGRLYDLGFGRDENDNQVPNLRFIEVNYNKNAPRYGNILTRPKYPLPYGMKQPGMCNGDSGGPFQINIGSPIRSFLHGVHSFGGKCAASTRDHSNTNILFYIEWICERTGICRKWKETEIEKNVVNM</sequence>
<dbReference type="PROSITE" id="PS00135">
    <property type="entry name" value="TRYPSIN_SER"/>
    <property type="match status" value="1"/>
</dbReference>
<comment type="similarity">
    <text evidence="2">Belongs to the peptidase S1 family. CLIP subfamily.</text>
</comment>
<dbReference type="InterPro" id="IPR043504">
    <property type="entry name" value="Peptidase_S1_PA_chymotrypsin"/>
</dbReference>
<evidence type="ECO:0000256" key="4">
    <source>
        <dbReference type="SAM" id="SignalP"/>
    </source>
</evidence>
<keyword evidence="1" id="KW-1015">Disulfide bond</keyword>
<feature type="domain" description="Peptidase S1" evidence="5">
    <location>
        <begin position="83"/>
        <end position="328"/>
    </location>
</feature>
<dbReference type="PRINTS" id="PR00722">
    <property type="entry name" value="CHYMOTRYPSIN"/>
</dbReference>
<keyword evidence="3" id="KW-0378">Hydrolase</keyword>
<dbReference type="InterPro" id="IPR009003">
    <property type="entry name" value="Peptidase_S1_PA"/>
</dbReference>
<evidence type="ECO:0000256" key="3">
    <source>
        <dbReference type="RuleBase" id="RU363034"/>
    </source>
</evidence>
<feature type="signal peptide" evidence="4">
    <location>
        <begin position="1"/>
        <end position="21"/>
    </location>
</feature>
<proteinExistence type="inferred from homology"/>
<keyword evidence="6" id="KW-1185">Reference proteome</keyword>
<dbReference type="Gene3D" id="2.40.10.10">
    <property type="entry name" value="Trypsin-like serine proteases"/>
    <property type="match status" value="2"/>
</dbReference>
<dbReference type="PROSITE" id="PS00134">
    <property type="entry name" value="TRYPSIN_HIS"/>
    <property type="match status" value="1"/>
</dbReference>
<accession>A0A914PBE1</accession>
<evidence type="ECO:0000313" key="7">
    <source>
        <dbReference type="WBParaSite" id="PDA_v2.g1263.t1"/>
    </source>
</evidence>
<keyword evidence="4" id="KW-0732">Signal</keyword>
<dbReference type="InterPro" id="IPR001314">
    <property type="entry name" value="Peptidase_S1A"/>
</dbReference>
<dbReference type="InterPro" id="IPR018114">
    <property type="entry name" value="TRYPSIN_HIS"/>
</dbReference>
<dbReference type="Proteomes" id="UP000887578">
    <property type="component" value="Unplaced"/>
</dbReference>
<evidence type="ECO:0000256" key="1">
    <source>
        <dbReference type="ARBA" id="ARBA00023157"/>
    </source>
</evidence>
<dbReference type="GO" id="GO:0004252">
    <property type="term" value="F:serine-type endopeptidase activity"/>
    <property type="evidence" value="ECO:0007669"/>
    <property type="project" value="InterPro"/>
</dbReference>
<evidence type="ECO:0000259" key="5">
    <source>
        <dbReference type="PROSITE" id="PS50240"/>
    </source>
</evidence>
<dbReference type="Pfam" id="PF00089">
    <property type="entry name" value="Trypsin"/>
    <property type="match status" value="1"/>
</dbReference>
<dbReference type="SUPFAM" id="SSF50494">
    <property type="entry name" value="Trypsin-like serine proteases"/>
    <property type="match status" value="1"/>
</dbReference>
<dbReference type="PANTHER" id="PTHR24256">
    <property type="entry name" value="TRYPTASE-RELATED"/>
    <property type="match status" value="1"/>
</dbReference>
<dbReference type="InterPro" id="IPR001254">
    <property type="entry name" value="Trypsin_dom"/>
</dbReference>
<dbReference type="GO" id="GO:0006508">
    <property type="term" value="P:proteolysis"/>
    <property type="evidence" value="ECO:0007669"/>
    <property type="project" value="UniProtKB-KW"/>
</dbReference>
<name>A0A914PBE1_9BILA</name>
<organism evidence="6 7">
    <name type="scientific">Panagrolaimus davidi</name>
    <dbReference type="NCBI Taxonomy" id="227884"/>
    <lineage>
        <taxon>Eukaryota</taxon>
        <taxon>Metazoa</taxon>
        <taxon>Ecdysozoa</taxon>
        <taxon>Nematoda</taxon>
        <taxon>Chromadorea</taxon>
        <taxon>Rhabditida</taxon>
        <taxon>Tylenchina</taxon>
        <taxon>Panagrolaimomorpha</taxon>
        <taxon>Panagrolaimoidea</taxon>
        <taxon>Panagrolaimidae</taxon>
        <taxon>Panagrolaimus</taxon>
    </lineage>
</organism>
<dbReference type="AlphaFoldDB" id="A0A914PBE1"/>
<protein>
    <submittedName>
        <fullName evidence="7">Peptidase S1 domain-containing protein</fullName>
    </submittedName>
</protein>
<reference evidence="7" key="1">
    <citation type="submission" date="2022-11" db="UniProtKB">
        <authorList>
            <consortium name="WormBaseParasite"/>
        </authorList>
    </citation>
    <scope>IDENTIFICATION</scope>
</reference>
<keyword evidence="3" id="KW-0720">Serine protease</keyword>
<evidence type="ECO:0000256" key="2">
    <source>
        <dbReference type="ARBA" id="ARBA00024195"/>
    </source>
</evidence>
<feature type="chain" id="PRO_5037517481" evidence="4">
    <location>
        <begin position="22"/>
        <end position="345"/>
    </location>
</feature>
<dbReference type="SMART" id="SM00020">
    <property type="entry name" value="Tryp_SPc"/>
    <property type="match status" value="1"/>
</dbReference>
<dbReference type="InterPro" id="IPR033116">
    <property type="entry name" value="TRYPSIN_SER"/>
</dbReference>